<name>A0A0M3KCK4_ANISI</name>
<dbReference type="InterPro" id="IPR016024">
    <property type="entry name" value="ARM-type_fold"/>
</dbReference>
<reference evidence="4 5" key="2">
    <citation type="submission" date="2018-11" db="EMBL/GenBank/DDBJ databases">
        <authorList>
            <consortium name="Pathogen Informatics"/>
        </authorList>
    </citation>
    <scope>NUCLEOTIDE SEQUENCE [LARGE SCALE GENOMIC DNA]</scope>
</reference>
<dbReference type="AlphaFoldDB" id="A0A0M3KCK4"/>
<feature type="region of interest" description="Disordered" evidence="2">
    <location>
        <begin position="428"/>
        <end position="463"/>
    </location>
</feature>
<evidence type="ECO:0000259" key="3">
    <source>
        <dbReference type="Pfam" id="PF12922"/>
    </source>
</evidence>
<keyword evidence="5" id="KW-1185">Reference proteome</keyword>
<organism evidence="6">
    <name type="scientific">Anisakis simplex</name>
    <name type="common">Herring worm</name>
    <dbReference type="NCBI Taxonomy" id="6269"/>
    <lineage>
        <taxon>Eukaryota</taxon>
        <taxon>Metazoa</taxon>
        <taxon>Ecdysozoa</taxon>
        <taxon>Nematoda</taxon>
        <taxon>Chromadorea</taxon>
        <taxon>Rhabditida</taxon>
        <taxon>Spirurina</taxon>
        <taxon>Ascaridomorpha</taxon>
        <taxon>Ascaridoidea</taxon>
        <taxon>Anisakidae</taxon>
        <taxon>Anisakis</taxon>
        <taxon>Anisakis simplex complex</taxon>
    </lineage>
</organism>
<dbReference type="EMBL" id="UYRR01035039">
    <property type="protein sequence ID" value="VDK63252.1"/>
    <property type="molecule type" value="Genomic_DNA"/>
</dbReference>
<gene>
    <name evidence="4" type="ORF">ASIM_LOCUS18102</name>
</gene>
<reference evidence="6" key="1">
    <citation type="submission" date="2017-02" db="UniProtKB">
        <authorList>
            <consortium name="WormBaseParasite"/>
        </authorList>
    </citation>
    <scope>IDENTIFICATION</scope>
</reference>
<dbReference type="PANTHER" id="PTHR14222:SF2">
    <property type="entry name" value="CONDENSIN COMPLEX SUBUNIT 1"/>
    <property type="match status" value="1"/>
</dbReference>
<dbReference type="GO" id="GO:0010032">
    <property type="term" value="P:meiotic chromosome condensation"/>
    <property type="evidence" value="ECO:0007669"/>
    <property type="project" value="TreeGrafter"/>
</dbReference>
<evidence type="ECO:0000313" key="4">
    <source>
        <dbReference type="EMBL" id="VDK63252.1"/>
    </source>
</evidence>
<dbReference type="GO" id="GO:0007076">
    <property type="term" value="P:mitotic chromosome condensation"/>
    <property type="evidence" value="ECO:0007669"/>
    <property type="project" value="InterPro"/>
</dbReference>
<dbReference type="Gene3D" id="1.25.10.10">
    <property type="entry name" value="Leucine-rich Repeat Variant"/>
    <property type="match status" value="1"/>
</dbReference>
<dbReference type="PANTHER" id="PTHR14222">
    <property type="entry name" value="CONDENSIN"/>
    <property type="match status" value="1"/>
</dbReference>
<accession>A0A0M3KCK4</accession>
<dbReference type="GO" id="GO:0000796">
    <property type="term" value="C:condensin complex"/>
    <property type="evidence" value="ECO:0007669"/>
    <property type="project" value="TreeGrafter"/>
</dbReference>
<dbReference type="GO" id="GO:0000779">
    <property type="term" value="C:condensed chromosome, centromeric region"/>
    <property type="evidence" value="ECO:0007669"/>
    <property type="project" value="TreeGrafter"/>
</dbReference>
<evidence type="ECO:0000256" key="1">
    <source>
        <dbReference type="ARBA" id="ARBA00023067"/>
    </source>
</evidence>
<sequence length="558" mass="64147">MSDCDEGIRSEENNQQRPIHNCAIQMYIYLLCRLCNLFETEAINKQKNQAYATTAKRGRKVLFEHGDDEFMDRWVMDRERIVTVIQRLLSLTATDSEGKTRRAAVKFLWAPAIVCSNFMRTVKEVAYKFLENPEFGKSSGREWLRTIFEYLRVICINFDEFQKIGSKLVGLMKKLEYLSSNSLTHSPFVDAIEACSVNYDMDPLFMAILTSFSRLTPSDFSKTDVSARPFALFITSLAEKKPRLLNRHIVNIAFFLSNDPVTLRSAVLTAFVEIIVEVYKGNLPEGSHRRARDRLLLRLQDHIMDVNAVVRSRALQLWTRLARCAQIPLVFIHNGLIRDISSRLLDKSIYVRKNAAVFLATFLEFNPFGPTLCADELAKELSRLQTERIQLKKSNPEYDSVKAAMNEWSTVQNQMLKCIENAISEFESEQQMSSNKQQKVSVDDDERTERESGTSSSDGVFTASDSSKELFNQLNDSGMEVDDVKNVSVDLNNLLNNIPNEQFVICFILILKMMDVIIQLLHKNDSRRVAAKLFTQAVILNRIPFERYIFCYELIGFR</sequence>
<evidence type="ECO:0000256" key="2">
    <source>
        <dbReference type="SAM" id="MobiDB-lite"/>
    </source>
</evidence>
<dbReference type="OrthoDB" id="77601at2759"/>
<proteinExistence type="predicted"/>
<feature type="compositionally biased region" description="Polar residues" evidence="2">
    <location>
        <begin position="429"/>
        <end position="440"/>
    </location>
</feature>
<dbReference type="InterPro" id="IPR026971">
    <property type="entry name" value="CND1/NCAPD3"/>
</dbReference>
<dbReference type="WBParaSite" id="ASIM_0001870501-mRNA-1">
    <property type="protein sequence ID" value="ASIM_0001870501-mRNA-1"/>
    <property type="gene ID" value="ASIM_0001870501"/>
</dbReference>
<dbReference type="GO" id="GO:0042393">
    <property type="term" value="F:histone binding"/>
    <property type="evidence" value="ECO:0007669"/>
    <property type="project" value="TreeGrafter"/>
</dbReference>
<evidence type="ECO:0000313" key="5">
    <source>
        <dbReference type="Proteomes" id="UP000267096"/>
    </source>
</evidence>
<feature type="domain" description="Condensin complex subunit 1 N-terminal" evidence="3">
    <location>
        <begin position="8"/>
        <end position="139"/>
    </location>
</feature>
<dbReference type="Proteomes" id="UP000267096">
    <property type="component" value="Unassembled WGS sequence"/>
</dbReference>
<evidence type="ECO:0000313" key="6">
    <source>
        <dbReference type="WBParaSite" id="ASIM_0001870501-mRNA-1"/>
    </source>
</evidence>
<keyword evidence="1" id="KW-0226">DNA condensation</keyword>
<dbReference type="InterPro" id="IPR011989">
    <property type="entry name" value="ARM-like"/>
</dbReference>
<dbReference type="InterPro" id="IPR024324">
    <property type="entry name" value="Condensin_cplx_su1_N"/>
</dbReference>
<dbReference type="SUPFAM" id="SSF48371">
    <property type="entry name" value="ARM repeat"/>
    <property type="match status" value="1"/>
</dbReference>
<dbReference type="Pfam" id="PF12922">
    <property type="entry name" value="Cnd1_N"/>
    <property type="match status" value="1"/>
</dbReference>
<protein>
    <submittedName>
        <fullName evidence="6">Condensin complex subunit 1 (inferred by orthology to a C. elegans protein)</fullName>
    </submittedName>
</protein>